<comment type="caution">
    <text evidence="13">The sequence shown here is derived from an EMBL/GenBank/DDBJ whole genome shotgun (WGS) entry which is preliminary data.</text>
</comment>
<dbReference type="FunFam" id="1.20.120.220:FF:000003">
    <property type="entry name" value="ATP synthase subunit a"/>
    <property type="match status" value="1"/>
</dbReference>
<dbReference type="NCBIfam" id="NF004482">
    <property type="entry name" value="PRK05815.2-4"/>
    <property type="match status" value="1"/>
</dbReference>
<evidence type="ECO:0000256" key="6">
    <source>
        <dbReference type="ARBA" id="ARBA00022781"/>
    </source>
</evidence>
<keyword evidence="10 11" id="KW-0066">ATP synthesis</keyword>
<dbReference type="RefSeq" id="WP_109794971.1">
    <property type="nucleotide sequence ID" value="NZ_PHIG01000038.1"/>
</dbReference>
<keyword evidence="7 11" id="KW-1133">Transmembrane helix</keyword>
<comment type="subcellular location">
    <subcellularLocation>
        <location evidence="11 12">Cell membrane</location>
        <topology evidence="11 12">Multi-pass membrane protein</topology>
    </subcellularLocation>
    <subcellularLocation>
        <location evidence="1">Membrane</location>
        <topology evidence="1">Multi-pass membrane protein</topology>
    </subcellularLocation>
</comment>
<dbReference type="Proteomes" id="UP000229498">
    <property type="component" value="Unassembled WGS sequence"/>
</dbReference>
<keyword evidence="5 11" id="KW-0812">Transmembrane</keyword>
<sequence>MAAGESPLHQFEITPIVPLEIGGVDVSFTNSALWMVIAVIVTTVLLTVGMRGRAMVPGRLQSVAEMSYEFIANMVRDNAGSEGRPYFPFLFTLFFFILFCNLLGMVPYSFTPTSHIIVTFAMALVVFIGVTLIGIFKHGVGFLKLFVPSGVPLPLMFILVPIEIISYFVRPISLSLRLFANMMAGHTMLKVFGSFVVSLGIIAGWAPLLFIVALTGLEIGIALLQAYVFTILSCLYLHDALHPGH</sequence>
<evidence type="ECO:0000256" key="9">
    <source>
        <dbReference type="ARBA" id="ARBA00023136"/>
    </source>
</evidence>
<keyword evidence="6 11" id="KW-0375">Hydrogen ion transport</keyword>
<dbReference type="PANTHER" id="PTHR11410:SF0">
    <property type="entry name" value="ATP SYNTHASE SUBUNIT A"/>
    <property type="match status" value="1"/>
</dbReference>
<evidence type="ECO:0000313" key="14">
    <source>
        <dbReference type="Proteomes" id="UP000229498"/>
    </source>
</evidence>
<dbReference type="Gene3D" id="1.20.120.220">
    <property type="entry name" value="ATP synthase, F0 complex, subunit A"/>
    <property type="match status" value="1"/>
</dbReference>
<dbReference type="InterPro" id="IPR000568">
    <property type="entry name" value="ATP_synth_F0_asu"/>
</dbReference>
<evidence type="ECO:0000256" key="5">
    <source>
        <dbReference type="ARBA" id="ARBA00022692"/>
    </source>
</evidence>
<evidence type="ECO:0000256" key="7">
    <source>
        <dbReference type="ARBA" id="ARBA00022989"/>
    </source>
</evidence>
<dbReference type="OrthoDB" id="9809130at2"/>
<dbReference type="GO" id="GO:0045259">
    <property type="term" value="C:proton-transporting ATP synthase complex"/>
    <property type="evidence" value="ECO:0007669"/>
    <property type="project" value="UniProtKB-KW"/>
</dbReference>
<dbReference type="PROSITE" id="PS00449">
    <property type="entry name" value="ATPASE_A"/>
    <property type="match status" value="1"/>
</dbReference>
<proteinExistence type="inferred from homology"/>
<keyword evidence="8 11" id="KW-0406">Ion transport</keyword>
<name>A0A2M9FZH4_9PROT</name>
<evidence type="ECO:0000256" key="4">
    <source>
        <dbReference type="ARBA" id="ARBA00022547"/>
    </source>
</evidence>
<feature type="transmembrane region" description="Helical" evidence="11">
    <location>
        <begin position="189"/>
        <end position="212"/>
    </location>
</feature>
<dbReference type="InterPro" id="IPR045083">
    <property type="entry name" value="ATP_synth_F0_asu_bact/mt"/>
</dbReference>
<dbReference type="PRINTS" id="PR00123">
    <property type="entry name" value="ATPASEA"/>
</dbReference>
<feature type="transmembrane region" description="Helical" evidence="11">
    <location>
        <begin position="32"/>
        <end position="50"/>
    </location>
</feature>
<keyword evidence="11" id="KW-1003">Cell membrane</keyword>
<comment type="function">
    <text evidence="11 12">Key component of the proton channel; it plays a direct role in the translocation of protons across the membrane.</text>
</comment>
<evidence type="ECO:0000313" key="13">
    <source>
        <dbReference type="EMBL" id="PJK28866.1"/>
    </source>
</evidence>
<comment type="similarity">
    <text evidence="2 11 12">Belongs to the ATPase A chain family.</text>
</comment>
<dbReference type="HAMAP" id="MF_01393">
    <property type="entry name" value="ATP_synth_a_bact"/>
    <property type="match status" value="1"/>
</dbReference>
<dbReference type="CDD" id="cd00310">
    <property type="entry name" value="ATP-synt_Fo_a_6"/>
    <property type="match status" value="1"/>
</dbReference>
<keyword evidence="9 11" id="KW-0472">Membrane</keyword>
<evidence type="ECO:0000256" key="2">
    <source>
        <dbReference type="ARBA" id="ARBA00006810"/>
    </source>
</evidence>
<evidence type="ECO:0000256" key="3">
    <source>
        <dbReference type="ARBA" id="ARBA00022448"/>
    </source>
</evidence>
<evidence type="ECO:0000256" key="1">
    <source>
        <dbReference type="ARBA" id="ARBA00004141"/>
    </source>
</evidence>
<feature type="transmembrane region" description="Helical" evidence="11">
    <location>
        <begin position="219"/>
        <end position="238"/>
    </location>
</feature>
<dbReference type="GO" id="GO:0005886">
    <property type="term" value="C:plasma membrane"/>
    <property type="evidence" value="ECO:0007669"/>
    <property type="project" value="UniProtKB-SubCell"/>
</dbReference>
<evidence type="ECO:0000256" key="8">
    <source>
        <dbReference type="ARBA" id="ARBA00023065"/>
    </source>
</evidence>
<dbReference type="SUPFAM" id="SSF81336">
    <property type="entry name" value="F1F0 ATP synthase subunit A"/>
    <property type="match status" value="1"/>
</dbReference>
<evidence type="ECO:0000256" key="11">
    <source>
        <dbReference type="HAMAP-Rule" id="MF_01393"/>
    </source>
</evidence>
<dbReference type="PANTHER" id="PTHR11410">
    <property type="entry name" value="ATP SYNTHASE SUBUNIT A"/>
    <property type="match status" value="1"/>
</dbReference>
<dbReference type="InterPro" id="IPR035908">
    <property type="entry name" value="F0_ATP_A_sf"/>
</dbReference>
<feature type="transmembrane region" description="Helical" evidence="11">
    <location>
        <begin position="116"/>
        <end position="136"/>
    </location>
</feature>
<evidence type="ECO:0000256" key="12">
    <source>
        <dbReference type="RuleBase" id="RU000483"/>
    </source>
</evidence>
<dbReference type="Pfam" id="PF00119">
    <property type="entry name" value="ATP-synt_A"/>
    <property type="match status" value="1"/>
</dbReference>
<accession>A0A2M9FZH4</accession>
<protein>
    <recommendedName>
        <fullName evidence="11 12">ATP synthase subunit a</fullName>
    </recommendedName>
    <alternativeName>
        <fullName evidence="11">ATP synthase F0 sector subunit a</fullName>
    </alternativeName>
    <alternativeName>
        <fullName evidence="11">F-ATPase subunit 6</fullName>
    </alternativeName>
</protein>
<reference evidence="13 14" key="1">
    <citation type="submission" date="2017-11" db="EMBL/GenBank/DDBJ databases">
        <title>Draft genome sequence of Rhizobiales bacterium SY3-13.</title>
        <authorList>
            <person name="Sun C."/>
        </authorList>
    </citation>
    <scope>NUCLEOTIDE SEQUENCE [LARGE SCALE GENOMIC DNA]</scope>
    <source>
        <strain evidence="13 14">SY3-13</strain>
    </source>
</reference>
<feature type="transmembrane region" description="Helical" evidence="11">
    <location>
        <begin position="86"/>
        <end position="110"/>
    </location>
</feature>
<dbReference type="EMBL" id="PHIG01000038">
    <property type="protein sequence ID" value="PJK28866.1"/>
    <property type="molecule type" value="Genomic_DNA"/>
</dbReference>
<dbReference type="InterPro" id="IPR023011">
    <property type="entry name" value="ATP_synth_F0_asu_AS"/>
</dbReference>
<gene>
    <name evidence="11" type="primary">atpB</name>
    <name evidence="13" type="ORF">CVT23_14630</name>
</gene>
<keyword evidence="14" id="KW-1185">Reference proteome</keyword>
<dbReference type="AlphaFoldDB" id="A0A2M9FZH4"/>
<evidence type="ECO:0000256" key="10">
    <source>
        <dbReference type="ARBA" id="ARBA00023310"/>
    </source>
</evidence>
<feature type="transmembrane region" description="Helical" evidence="11">
    <location>
        <begin position="145"/>
        <end position="169"/>
    </location>
</feature>
<organism evidence="13 14">
    <name type="scientific">Minwuia thermotolerans</name>
    <dbReference type="NCBI Taxonomy" id="2056226"/>
    <lineage>
        <taxon>Bacteria</taxon>
        <taxon>Pseudomonadati</taxon>
        <taxon>Pseudomonadota</taxon>
        <taxon>Alphaproteobacteria</taxon>
        <taxon>Minwuiales</taxon>
        <taxon>Minwuiaceae</taxon>
        <taxon>Minwuia</taxon>
    </lineage>
</organism>
<dbReference type="GO" id="GO:0046933">
    <property type="term" value="F:proton-transporting ATP synthase activity, rotational mechanism"/>
    <property type="evidence" value="ECO:0007669"/>
    <property type="project" value="UniProtKB-UniRule"/>
</dbReference>
<keyword evidence="4 11" id="KW-0138">CF(0)</keyword>
<keyword evidence="3 11" id="KW-0813">Transport</keyword>
<dbReference type="NCBIfam" id="TIGR01131">
    <property type="entry name" value="ATP_synt_6_or_A"/>
    <property type="match status" value="1"/>
</dbReference>